<dbReference type="Proteomes" id="UP000225277">
    <property type="component" value="Unassembled WGS sequence"/>
</dbReference>
<feature type="domain" description="INO80 complex subunit 3-like middle region" evidence="3">
    <location>
        <begin position="174"/>
        <end position="271"/>
    </location>
</feature>
<evidence type="ECO:0000259" key="2">
    <source>
        <dbReference type="Pfam" id="PF14612"/>
    </source>
</evidence>
<sequence length="398" mass="43135">MSDSEVNPHPSTGGKSLSAIPPPPPSTTTTTTANTTAPQPRLPYKSWRKKYRKMHHSFTAVLDQNKQLFRDEQRLHSIAKRLREELDGLLDLCLDLNQNPALPPHMRFDVSLPTPHTAVASIPGVVKDGVTPQEANDMFLEYTEAVKVGQIPHLDLHVIREQLEAKLRVQGVLSLEELERKVNHTRVDLEAEKLPEEVLGEEPPGYLTTKQEAEYLARLDRKLGDVNAGIGGGIVEEEEEKHWADMTAREVERQMELMNPMSQHNWLKVHHKNAAAGAAAGGEGDDNESLVDVKPATAARKRNLAKQVGDRAVGRAREGASPSAASFTAGGDDEEGMEDSVSSSGRKKGKGDGDGTYRVKGGKSNSTMNGGGGSASKGKRKREGEGVGSGGKKMKVEG</sequence>
<dbReference type="Pfam" id="PF14612">
    <property type="entry name" value="Ino80_Iec3"/>
    <property type="match status" value="1"/>
</dbReference>
<evidence type="ECO:0000313" key="4">
    <source>
        <dbReference type="EMBL" id="CZT21061.1"/>
    </source>
</evidence>
<feature type="region of interest" description="Disordered" evidence="1">
    <location>
        <begin position="1"/>
        <end position="41"/>
    </location>
</feature>
<feature type="compositionally biased region" description="Low complexity" evidence="1">
    <location>
        <begin position="27"/>
        <end position="39"/>
    </location>
</feature>
<keyword evidence="5" id="KW-1185">Reference proteome</keyword>
<dbReference type="Pfam" id="PF24244">
    <property type="entry name" value="Iec3-like_M"/>
    <property type="match status" value="1"/>
</dbReference>
<feature type="region of interest" description="Disordered" evidence="1">
    <location>
        <begin position="301"/>
        <end position="398"/>
    </location>
</feature>
<dbReference type="GeneID" id="35602047"/>
<gene>
    <name evidence="4" type="ORF">RCC_06922</name>
</gene>
<name>A0A2D3UWB9_9PEZI</name>
<dbReference type="AlphaFoldDB" id="A0A2D3UWB9"/>
<feature type="domain" description="INO80 complex subunit 3 N-terminal" evidence="2">
    <location>
        <begin position="45"/>
        <end position="113"/>
    </location>
</feature>
<reference evidence="4 5" key="1">
    <citation type="submission" date="2016-03" db="EMBL/GenBank/DDBJ databases">
        <authorList>
            <person name="Ploux O."/>
        </authorList>
    </citation>
    <scope>NUCLEOTIDE SEQUENCE [LARGE SCALE GENOMIC DNA]</scope>
    <source>
        <strain evidence="4 5">URUG2</strain>
    </source>
</reference>
<evidence type="ECO:0000256" key="1">
    <source>
        <dbReference type="SAM" id="MobiDB-lite"/>
    </source>
</evidence>
<dbReference type="RefSeq" id="XP_023627950.1">
    <property type="nucleotide sequence ID" value="XM_023772182.1"/>
</dbReference>
<proteinExistence type="predicted"/>
<evidence type="ECO:0000259" key="3">
    <source>
        <dbReference type="Pfam" id="PF24244"/>
    </source>
</evidence>
<dbReference type="OrthoDB" id="4095124at2759"/>
<dbReference type="InterPro" id="IPR032742">
    <property type="entry name" value="Iec3_N"/>
</dbReference>
<dbReference type="EMBL" id="FJUY01000010">
    <property type="protein sequence ID" value="CZT21061.1"/>
    <property type="molecule type" value="Genomic_DNA"/>
</dbReference>
<feature type="compositionally biased region" description="Polar residues" evidence="1">
    <location>
        <begin position="1"/>
        <end position="15"/>
    </location>
</feature>
<dbReference type="GO" id="GO:0031011">
    <property type="term" value="C:Ino80 complex"/>
    <property type="evidence" value="ECO:0007669"/>
    <property type="project" value="InterPro"/>
</dbReference>
<protein>
    <submittedName>
        <fullName evidence="4">Uncharacterized protein</fullName>
    </submittedName>
</protein>
<dbReference type="STRING" id="112498.A0A2D3UWB9"/>
<feature type="compositionally biased region" description="Basic and acidic residues" evidence="1">
    <location>
        <begin position="308"/>
        <end position="318"/>
    </location>
</feature>
<evidence type="ECO:0000313" key="5">
    <source>
        <dbReference type="Proteomes" id="UP000225277"/>
    </source>
</evidence>
<accession>A0A2D3UWB9</accession>
<dbReference type="InterPro" id="IPR055449">
    <property type="entry name" value="Iec3-like_M"/>
</dbReference>
<organism evidence="4 5">
    <name type="scientific">Ramularia collo-cygni</name>
    <dbReference type="NCBI Taxonomy" id="112498"/>
    <lineage>
        <taxon>Eukaryota</taxon>
        <taxon>Fungi</taxon>
        <taxon>Dikarya</taxon>
        <taxon>Ascomycota</taxon>
        <taxon>Pezizomycotina</taxon>
        <taxon>Dothideomycetes</taxon>
        <taxon>Dothideomycetidae</taxon>
        <taxon>Mycosphaerellales</taxon>
        <taxon>Mycosphaerellaceae</taxon>
        <taxon>Ramularia</taxon>
    </lineage>
</organism>
<dbReference type="GO" id="GO:0006338">
    <property type="term" value="P:chromatin remodeling"/>
    <property type="evidence" value="ECO:0007669"/>
    <property type="project" value="InterPro"/>
</dbReference>